<dbReference type="Proteomes" id="UP000675379">
    <property type="component" value="Unassembled WGS sequence"/>
</dbReference>
<sequence>MTEGYKKMFWDAMFVSFGGVSGLVALLMTLAGWVIIVAGLGNNDKKSLFGDFSKLRLLTIKLAAVSVTGGVLYLLNHSEMISFAQLRYYPLIHIIIQLIVFHKILEETVLNFDWMDRIDAARKYASKDRNFTLLMGITIAAFLLFYIFNQPLMRAEGIAAFAASKIYLLWIIYSLCHENHEEMLNDGECSFTLK</sequence>
<evidence type="ECO:0000313" key="2">
    <source>
        <dbReference type="EMBL" id="MBR0574778.1"/>
    </source>
</evidence>
<gene>
    <name evidence="2" type="ORF">KCG48_00345</name>
</gene>
<dbReference type="EMBL" id="JAGSCS010000001">
    <property type="protein sequence ID" value="MBR0574778.1"/>
    <property type="molecule type" value="Genomic_DNA"/>
</dbReference>
<feature type="transmembrane region" description="Helical" evidence="1">
    <location>
        <begin position="58"/>
        <end position="76"/>
    </location>
</feature>
<proteinExistence type="predicted"/>
<evidence type="ECO:0000313" key="3">
    <source>
        <dbReference type="Proteomes" id="UP000675379"/>
    </source>
</evidence>
<feature type="transmembrane region" description="Helical" evidence="1">
    <location>
        <begin position="131"/>
        <end position="148"/>
    </location>
</feature>
<dbReference type="RefSeq" id="WP_211799301.1">
    <property type="nucleotide sequence ID" value="NZ_JAGSCS010000001.1"/>
</dbReference>
<dbReference type="AlphaFoldDB" id="A0A941CN68"/>
<keyword evidence="3" id="KW-1185">Reference proteome</keyword>
<protein>
    <submittedName>
        <fullName evidence="2">Uncharacterized protein</fullName>
    </submittedName>
</protein>
<keyword evidence="1" id="KW-0812">Transmembrane</keyword>
<reference evidence="2" key="1">
    <citation type="submission" date="2021-04" db="EMBL/GenBank/DDBJ databases">
        <title>Proteiniclasticum sedimins sp. nov., an obligate anaerobic bacterium isolated from anaerobic sludge.</title>
        <authorList>
            <person name="Liu J."/>
        </authorList>
    </citation>
    <scope>NUCLEOTIDE SEQUENCE</scope>
    <source>
        <strain evidence="2">BAD-10</strain>
    </source>
</reference>
<organism evidence="2 3">
    <name type="scientific">Proteiniclasticum sediminis</name>
    <dbReference type="NCBI Taxonomy" id="2804028"/>
    <lineage>
        <taxon>Bacteria</taxon>
        <taxon>Bacillati</taxon>
        <taxon>Bacillota</taxon>
        <taxon>Clostridia</taxon>
        <taxon>Eubacteriales</taxon>
        <taxon>Clostridiaceae</taxon>
        <taxon>Proteiniclasticum</taxon>
    </lineage>
</organism>
<keyword evidence="1" id="KW-1133">Transmembrane helix</keyword>
<evidence type="ECO:0000256" key="1">
    <source>
        <dbReference type="SAM" id="Phobius"/>
    </source>
</evidence>
<keyword evidence="1" id="KW-0472">Membrane</keyword>
<feature type="transmembrane region" description="Helical" evidence="1">
    <location>
        <begin position="155"/>
        <end position="173"/>
    </location>
</feature>
<comment type="caution">
    <text evidence="2">The sequence shown here is derived from an EMBL/GenBank/DDBJ whole genome shotgun (WGS) entry which is preliminary data.</text>
</comment>
<accession>A0A941CN68</accession>
<feature type="transmembrane region" description="Helical" evidence="1">
    <location>
        <begin position="12"/>
        <end position="38"/>
    </location>
</feature>
<name>A0A941CN68_9CLOT</name>